<comment type="caution">
    <text evidence="3">The sequence shown here is derived from an EMBL/GenBank/DDBJ whole genome shotgun (WGS) entry which is preliminary data.</text>
</comment>
<feature type="compositionally biased region" description="Low complexity" evidence="1">
    <location>
        <begin position="36"/>
        <end position="54"/>
    </location>
</feature>
<reference evidence="2" key="3">
    <citation type="submission" date="2020-10" db="EMBL/GenBank/DDBJ databases">
        <authorList>
            <person name="Sedaghatjoo S."/>
        </authorList>
    </citation>
    <scope>NUCLEOTIDE SEQUENCE</scope>
    <source>
        <strain evidence="2">AZH3</strain>
    </source>
</reference>
<feature type="compositionally biased region" description="Low complexity" evidence="1">
    <location>
        <begin position="159"/>
        <end position="176"/>
    </location>
</feature>
<feature type="compositionally biased region" description="Low complexity" evidence="1">
    <location>
        <begin position="259"/>
        <end position="268"/>
    </location>
</feature>
<dbReference type="Proteomes" id="UP000836402">
    <property type="component" value="Unassembled WGS sequence"/>
</dbReference>
<feature type="compositionally biased region" description="Low complexity" evidence="1">
    <location>
        <begin position="71"/>
        <end position="90"/>
    </location>
</feature>
<feature type="compositionally biased region" description="Polar residues" evidence="1">
    <location>
        <begin position="406"/>
        <end position="415"/>
    </location>
</feature>
<feature type="compositionally biased region" description="Low complexity" evidence="1">
    <location>
        <begin position="357"/>
        <end position="388"/>
    </location>
</feature>
<organism evidence="3 4">
    <name type="scientific">Tilletia caries</name>
    <name type="common">wheat bunt fungus</name>
    <dbReference type="NCBI Taxonomy" id="13290"/>
    <lineage>
        <taxon>Eukaryota</taxon>
        <taxon>Fungi</taxon>
        <taxon>Dikarya</taxon>
        <taxon>Basidiomycota</taxon>
        <taxon>Ustilaginomycotina</taxon>
        <taxon>Exobasidiomycetes</taxon>
        <taxon>Tilletiales</taxon>
        <taxon>Tilletiaceae</taxon>
        <taxon>Tilletia</taxon>
    </lineage>
</organism>
<feature type="region of interest" description="Disordered" evidence="1">
    <location>
        <begin position="258"/>
        <end position="278"/>
    </location>
</feature>
<dbReference type="AlphaFoldDB" id="A0A177VC62"/>
<feature type="compositionally biased region" description="Gly residues" evidence="1">
    <location>
        <begin position="1"/>
        <end position="23"/>
    </location>
</feature>
<dbReference type="Proteomes" id="UP000077671">
    <property type="component" value="Unassembled WGS sequence"/>
</dbReference>
<evidence type="ECO:0000313" key="4">
    <source>
        <dbReference type="Proteomes" id="UP000077671"/>
    </source>
</evidence>
<feature type="region of interest" description="Disordered" evidence="1">
    <location>
        <begin position="403"/>
        <end position="440"/>
    </location>
</feature>
<keyword evidence="5" id="KW-1185">Reference proteome</keyword>
<dbReference type="EMBL" id="LWDD02000314">
    <property type="protein sequence ID" value="KAE8261830.1"/>
    <property type="molecule type" value="Genomic_DNA"/>
</dbReference>
<reference evidence="3" key="2">
    <citation type="journal article" date="2019" name="IMA Fungus">
        <title>Genome sequencing and comparison of five Tilletia species to identify candidate genes for the detection of regulated species infecting wheat.</title>
        <authorList>
            <person name="Nguyen H.D.T."/>
            <person name="Sultana T."/>
            <person name="Kesanakurti P."/>
            <person name="Hambleton S."/>
        </authorList>
    </citation>
    <scope>NUCLEOTIDE SEQUENCE</scope>
    <source>
        <strain evidence="3">DAOMC 238032</strain>
    </source>
</reference>
<name>A0A177VC62_9BASI</name>
<evidence type="ECO:0000256" key="1">
    <source>
        <dbReference type="SAM" id="MobiDB-lite"/>
    </source>
</evidence>
<feature type="compositionally biased region" description="Pro residues" evidence="1">
    <location>
        <begin position="91"/>
        <end position="102"/>
    </location>
</feature>
<feature type="region of interest" description="Disordered" evidence="1">
    <location>
        <begin position="142"/>
        <end position="177"/>
    </location>
</feature>
<feature type="compositionally biased region" description="Low complexity" evidence="1">
    <location>
        <begin position="112"/>
        <end position="129"/>
    </location>
</feature>
<evidence type="ECO:0000313" key="5">
    <source>
        <dbReference type="Proteomes" id="UP000836402"/>
    </source>
</evidence>
<sequence length="440" mass="46419">MSSRGGYGSGSGDGSGAGAGAGGSSSRDADPRSIPGSADAAGSTQGASGAGVSAEPTAPLSFWQKRKQQLEQKQQQQQQQQQPQQQQQQPQQPPLPSYPRPEQPTTQKAMAPGSTYPSGSSSSRDQLEASLLAANSSVAAKMEQLEQRARQLLTQPGDASHPSSSFSAAPQPSTSSDAGIAVEMAMLRISVAKLAENQEKFLAEAQAEKDRIRRAVRKFEPLLRGPQLDPDAVRGYSLSRQTWLDFYAGRLKVRDNGEPPSSVLDLLPPSEPLPQRPPHERVENLRFNLLGGCTLQELGLAEELPEISRVLQEMAARRAFGNGPQASGSGSRQEQGDVGDNVGMQQAEHGGQGGYYRDGPGPSYQQQPQQQQQQQPQGYGPTGFGFTPTQQAHVADRRMMHAAFGSGSNFPNSSAPGYGYHPGASGANGANGGGGGGGYR</sequence>
<feature type="region of interest" description="Disordered" evidence="1">
    <location>
        <begin position="320"/>
        <end position="388"/>
    </location>
</feature>
<evidence type="ECO:0000313" key="3">
    <source>
        <dbReference type="EMBL" id="KAE8261830.1"/>
    </source>
</evidence>
<accession>A0A177VC62</accession>
<feature type="region of interest" description="Disordered" evidence="1">
    <location>
        <begin position="1"/>
        <end position="129"/>
    </location>
</feature>
<gene>
    <name evidence="3" type="ORF">A4X03_0g2938</name>
    <name evidence="2" type="ORF">JKIAZH3_G3671</name>
</gene>
<evidence type="ECO:0000313" key="2">
    <source>
        <dbReference type="EMBL" id="CAD6915395.1"/>
    </source>
</evidence>
<proteinExistence type="predicted"/>
<feature type="compositionally biased region" description="Gly residues" evidence="1">
    <location>
        <begin position="429"/>
        <end position="440"/>
    </location>
</feature>
<reference evidence="3" key="1">
    <citation type="submission" date="2016-04" db="EMBL/GenBank/DDBJ databases">
        <authorList>
            <person name="Nguyen H.D."/>
            <person name="Kesanakurti P."/>
            <person name="Cullis J."/>
            <person name="Levesque C.A."/>
            <person name="Hambleton S."/>
        </authorList>
    </citation>
    <scope>NUCLEOTIDE SEQUENCE</scope>
    <source>
        <strain evidence="3">DAOMC 238032</strain>
    </source>
</reference>
<dbReference type="EMBL" id="CAJHJG010001860">
    <property type="protein sequence ID" value="CAD6915395.1"/>
    <property type="molecule type" value="Genomic_DNA"/>
</dbReference>
<protein>
    <submittedName>
        <fullName evidence="3">Uncharacterized protein</fullName>
    </submittedName>
</protein>
<feature type="compositionally biased region" description="Polar residues" evidence="1">
    <location>
        <begin position="324"/>
        <end position="333"/>
    </location>
</feature>